<proteinExistence type="predicted"/>
<organism evidence="1 2">
    <name type="scientific">Gossypium arboreum</name>
    <name type="common">Tree cotton</name>
    <name type="synonym">Gossypium nanking</name>
    <dbReference type="NCBI Taxonomy" id="29729"/>
    <lineage>
        <taxon>Eukaryota</taxon>
        <taxon>Viridiplantae</taxon>
        <taxon>Streptophyta</taxon>
        <taxon>Embryophyta</taxon>
        <taxon>Tracheophyta</taxon>
        <taxon>Spermatophyta</taxon>
        <taxon>Magnoliopsida</taxon>
        <taxon>eudicotyledons</taxon>
        <taxon>Gunneridae</taxon>
        <taxon>Pentapetalae</taxon>
        <taxon>rosids</taxon>
        <taxon>malvids</taxon>
        <taxon>Malvales</taxon>
        <taxon>Malvaceae</taxon>
        <taxon>Malvoideae</taxon>
        <taxon>Gossypium</taxon>
    </lineage>
</organism>
<gene>
    <name evidence="1" type="ORF">PVK06_029822</name>
</gene>
<reference evidence="1 2" key="1">
    <citation type="submission" date="2023-03" db="EMBL/GenBank/DDBJ databases">
        <title>WGS of Gossypium arboreum.</title>
        <authorList>
            <person name="Yu D."/>
        </authorList>
    </citation>
    <scope>NUCLEOTIDE SEQUENCE [LARGE SCALE GENOMIC DNA]</scope>
    <source>
        <tissue evidence="1">Leaf</tissue>
    </source>
</reference>
<accession>A0ABR0NML4</accession>
<dbReference type="EMBL" id="JARKNE010000009">
    <property type="protein sequence ID" value="KAK5802237.1"/>
    <property type="molecule type" value="Genomic_DNA"/>
</dbReference>
<evidence type="ECO:0000313" key="1">
    <source>
        <dbReference type="EMBL" id="KAK5802237.1"/>
    </source>
</evidence>
<keyword evidence="2" id="KW-1185">Reference proteome</keyword>
<comment type="caution">
    <text evidence="1">The sequence shown here is derived from an EMBL/GenBank/DDBJ whole genome shotgun (WGS) entry which is preliminary data.</text>
</comment>
<protein>
    <submittedName>
        <fullName evidence="1">Uncharacterized protein</fullName>
    </submittedName>
</protein>
<evidence type="ECO:0000313" key="2">
    <source>
        <dbReference type="Proteomes" id="UP001358586"/>
    </source>
</evidence>
<name>A0ABR0NML4_GOSAR</name>
<dbReference type="Proteomes" id="UP001358586">
    <property type="component" value="Chromosome 9"/>
</dbReference>
<sequence length="86" mass="10315">MVRGNERSGRTQGQCSNYFGNAPRQEKRWYFIMCYKKGVHPFDLLFPYMYYVQEVDDEISPRLFEFLPQKALPKTKNLFYNGEVTM</sequence>